<gene>
    <name evidence="2" type="ORF">E2C01_004656</name>
</gene>
<dbReference type="Proteomes" id="UP000324222">
    <property type="component" value="Unassembled WGS sequence"/>
</dbReference>
<evidence type="ECO:0000313" key="2">
    <source>
        <dbReference type="EMBL" id="MPC11978.1"/>
    </source>
</evidence>
<feature type="compositionally biased region" description="Basic and acidic residues" evidence="1">
    <location>
        <begin position="1"/>
        <end position="11"/>
    </location>
</feature>
<reference evidence="2 3" key="1">
    <citation type="submission" date="2019-05" db="EMBL/GenBank/DDBJ databases">
        <title>Another draft genome of Portunus trituberculatus and its Hox gene families provides insights of decapod evolution.</title>
        <authorList>
            <person name="Jeong J.-H."/>
            <person name="Song I."/>
            <person name="Kim S."/>
            <person name="Choi T."/>
            <person name="Kim D."/>
            <person name="Ryu S."/>
            <person name="Kim W."/>
        </authorList>
    </citation>
    <scope>NUCLEOTIDE SEQUENCE [LARGE SCALE GENOMIC DNA]</scope>
    <source>
        <tissue evidence="2">Muscle</tissue>
    </source>
</reference>
<evidence type="ECO:0000256" key="1">
    <source>
        <dbReference type="SAM" id="MobiDB-lite"/>
    </source>
</evidence>
<accession>A0A5B7CS96</accession>
<dbReference type="AlphaFoldDB" id="A0A5B7CS96"/>
<feature type="region of interest" description="Disordered" evidence="1">
    <location>
        <begin position="1"/>
        <end position="20"/>
    </location>
</feature>
<comment type="caution">
    <text evidence="2">The sequence shown here is derived from an EMBL/GenBank/DDBJ whole genome shotgun (WGS) entry which is preliminary data.</text>
</comment>
<name>A0A5B7CS96_PORTR</name>
<sequence>MTRLKVKDTEHLQPGSLPGTCSITLPGHPGSLVRVKNKYQTASSYSDEHLRAQPLFLPTMTQLKHYALPFIWNFQ</sequence>
<protein>
    <submittedName>
        <fullName evidence="2">Uncharacterized protein</fullName>
    </submittedName>
</protein>
<organism evidence="2 3">
    <name type="scientific">Portunus trituberculatus</name>
    <name type="common">Swimming crab</name>
    <name type="synonym">Neptunus trituberculatus</name>
    <dbReference type="NCBI Taxonomy" id="210409"/>
    <lineage>
        <taxon>Eukaryota</taxon>
        <taxon>Metazoa</taxon>
        <taxon>Ecdysozoa</taxon>
        <taxon>Arthropoda</taxon>
        <taxon>Crustacea</taxon>
        <taxon>Multicrustacea</taxon>
        <taxon>Malacostraca</taxon>
        <taxon>Eumalacostraca</taxon>
        <taxon>Eucarida</taxon>
        <taxon>Decapoda</taxon>
        <taxon>Pleocyemata</taxon>
        <taxon>Brachyura</taxon>
        <taxon>Eubrachyura</taxon>
        <taxon>Portunoidea</taxon>
        <taxon>Portunidae</taxon>
        <taxon>Portuninae</taxon>
        <taxon>Portunus</taxon>
    </lineage>
</organism>
<evidence type="ECO:0000313" key="3">
    <source>
        <dbReference type="Proteomes" id="UP000324222"/>
    </source>
</evidence>
<proteinExistence type="predicted"/>
<keyword evidence="3" id="KW-1185">Reference proteome</keyword>
<dbReference type="EMBL" id="VSRR010000190">
    <property type="protein sequence ID" value="MPC11978.1"/>
    <property type="molecule type" value="Genomic_DNA"/>
</dbReference>